<dbReference type="Gene3D" id="2.130.10.10">
    <property type="entry name" value="YVTN repeat-like/Quinoprotein amine dehydrogenase"/>
    <property type="match status" value="1"/>
</dbReference>
<proteinExistence type="predicted"/>
<keyword evidence="3" id="KW-1185">Reference proteome</keyword>
<dbReference type="RefSeq" id="WP_076109069.1">
    <property type="nucleotide sequence ID" value="NZ_MPTB01000002.1"/>
</dbReference>
<dbReference type="EMBL" id="MPTB01000002">
    <property type="protein sequence ID" value="OMD52987.1"/>
    <property type="molecule type" value="Genomic_DNA"/>
</dbReference>
<organism evidence="2 3">
    <name type="scientific">Paenibacillus borealis</name>
    <dbReference type="NCBI Taxonomy" id="160799"/>
    <lineage>
        <taxon>Bacteria</taxon>
        <taxon>Bacillati</taxon>
        <taxon>Bacillota</taxon>
        <taxon>Bacilli</taxon>
        <taxon>Bacillales</taxon>
        <taxon>Paenibacillaceae</taxon>
        <taxon>Paenibacillus</taxon>
    </lineage>
</organism>
<dbReference type="Proteomes" id="UP000187412">
    <property type="component" value="Unassembled WGS sequence"/>
</dbReference>
<feature type="signal peptide" evidence="1">
    <location>
        <begin position="1"/>
        <end position="21"/>
    </location>
</feature>
<comment type="caution">
    <text evidence="2">The sequence shown here is derived from an EMBL/GenBank/DDBJ whole genome shotgun (WGS) entry which is preliminary data.</text>
</comment>
<accession>A0ABX3HUB5</accession>
<keyword evidence="1" id="KW-0732">Signal</keyword>
<evidence type="ECO:0008006" key="4">
    <source>
        <dbReference type="Google" id="ProtNLM"/>
    </source>
</evidence>
<dbReference type="InterPro" id="IPR015943">
    <property type="entry name" value="WD40/YVTN_repeat-like_dom_sf"/>
</dbReference>
<sequence length="231" mass="25986">MKTLWVLMSVIQLMFAYSPQAGNIDEDNNIRTFQYSLEAGYSWKATSAGSGMYQADNRIYMSNDRGISWHKLSDSLSGTLPSGPIGDLKFKTKDTGWITIHSPRQGDIGLYKTTDGGIHWTKEQLEVPSKYAAVQFNPASPIFFTSTNYGIVLLNEIGLLNEKGQTETSLLFYATQDNGRHWTPIMDRPEGEWNGLSWKASLDQKSASYSWNITIGDRTWTSSNGEIWSMK</sequence>
<evidence type="ECO:0000313" key="2">
    <source>
        <dbReference type="EMBL" id="OMD52987.1"/>
    </source>
</evidence>
<name>A0ABX3HUB5_PAEBO</name>
<dbReference type="SUPFAM" id="SSF110296">
    <property type="entry name" value="Oligoxyloglucan reducing end-specific cellobiohydrolase"/>
    <property type="match status" value="1"/>
</dbReference>
<protein>
    <recommendedName>
        <fullName evidence="4">Photosynthesis system II assembly factor Ycf48/Hcf136-like domain-containing protein</fullName>
    </recommendedName>
</protein>
<reference evidence="2 3" key="1">
    <citation type="submission" date="2016-10" db="EMBL/GenBank/DDBJ databases">
        <title>Paenibacillus species isolates.</title>
        <authorList>
            <person name="Beno S.M."/>
        </authorList>
    </citation>
    <scope>NUCLEOTIDE SEQUENCE [LARGE SCALE GENOMIC DNA]</scope>
    <source>
        <strain evidence="2 3">FSL H7-0744</strain>
    </source>
</reference>
<gene>
    <name evidence="2" type="ORF">BSK56_01765</name>
</gene>
<evidence type="ECO:0000256" key="1">
    <source>
        <dbReference type="SAM" id="SignalP"/>
    </source>
</evidence>
<feature type="chain" id="PRO_5046915733" description="Photosynthesis system II assembly factor Ycf48/Hcf136-like domain-containing protein" evidence="1">
    <location>
        <begin position="22"/>
        <end position="231"/>
    </location>
</feature>
<evidence type="ECO:0000313" key="3">
    <source>
        <dbReference type="Proteomes" id="UP000187412"/>
    </source>
</evidence>